<name>A0A1G7FLT8_9RHOB</name>
<reference evidence="3 4" key="1">
    <citation type="submission" date="2016-10" db="EMBL/GenBank/DDBJ databases">
        <authorList>
            <person name="de Groot N.N."/>
        </authorList>
    </citation>
    <scope>NUCLEOTIDE SEQUENCE [LARGE SCALE GENOMIC DNA]</scope>
    <source>
        <strain evidence="3 4">DSM 27375</strain>
    </source>
</reference>
<sequence>MRGLVLAVMAALPTAALADPAGECGGGSQVEIAECVARQDQAAEQSMQTILGFARASATELDEITGRATERPVALPALNAAQAAWESYRAAQCDFVGSTYGGGSGTGIAIRSCRIELTRAREAELRRTIQ</sequence>
<evidence type="ECO:0000313" key="4">
    <source>
        <dbReference type="Proteomes" id="UP000182284"/>
    </source>
</evidence>
<dbReference type="Gene3D" id="1.20.1270.180">
    <property type="match status" value="1"/>
</dbReference>
<feature type="chain" id="PRO_5010343210" evidence="1">
    <location>
        <begin position="19"/>
        <end position="130"/>
    </location>
</feature>
<keyword evidence="1" id="KW-0732">Signal</keyword>
<evidence type="ECO:0000256" key="1">
    <source>
        <dbReference type="SAM" id="SignalP"/>
    </source>
</evidence>
<accession>A0A1G7FLT8</accession>
<proteinExistence type="predicted"/>
<evidence type="ECO:0000259" key="2">
    <source>
        <dbReference type="Pfam" id="PF07007"/>
    </source>
</evidence>
<evidence type="ECO:0000313" key="3">
    <source>
        <dbReference type="EMBL" id="SDE76830.1"/>
    </source>
</evidence>
<dbReference type="OrthoDB" id="7340239at2"/>
<gene>
    <name evidence="3" type="ORF">SAMN04488117_101146</name>
</gene>
<dbReference type="RefSeq" id="WP_074640103.1">
    <property type="nucleotide sequence ID" value="NZ_FNBL01000001.1"/>
</dbReference>
<dbReference type="AlphaFoldDB" id="A0A1G7FLT8"/>
<dbReference type="EMBL" id="FNBL01000001">
    <property type="protein sequence ID" value="SDE76830.1"/>
    <property type="molecule type" value="Genomic_DNA"/>
</dbReference>
<feature type="domain" description="Lysozyme inhibitor LprI-like N-terminal" evidence="2">
    <location>
        <begin position="27"/>
        <end position="125"/>
    </location>
</feature>
<dbReference type="Pfam" id="PF07007">
    <property type="entry name" value="LprI"/>
    <property type="match status" value="1"/>
</dbReference>
<feature type="signal peptide" evidence="1">
    <location>
        <begin position="1"/>
        <end position="18"/>
    </location>
</feature>
<dbReference type="InterPro" id="IPR009739">
    <property type="entry name" value="LprI-like_N"/>
</dbReference>
<protein>
    <submittedName>
        <fullName evidence="3">Uncharacterized conserved protein YecT, DUF1311 family</fullName>
    </submittedName>
</protein>
<dbReference type="Proteomes" id="UP000182284">
    <property type="component" value="Unassembled WGS sequence"/>
</dbReference>
<organism evidence="3 4">
    <name type="scientific">Celeribacter baekdonensis</name>
    <dbReference type="NCBI Taxonomy" id="875171"/>
    <lineage>
        <taxon>Bacteria</taxon>
        <taxon>Pseudomonadati</taxon>
        <taxon>Pseudomonadota</taxon>
        <taxon>Alphaproteobacteria</taxon>
        <taxon>Rhodobacterales</taxon>
        <taxon>Roseobacteraceae</taxon>
        <taxon>Celeribacter</taxon>
    </lineage>
</organism>